<reference evidence="4 5" key="1">
    <citation type="submission" date="2018-05" db="EMBL/GenBank/DDBJ databases">
        <title>Genomic Encyclopedia of Type Strains, Phase IV (KMG-IV): sequencing the most valuable type-strain genomes for metagenomic binning, comparative biology and taxonomic classification.</title>
        <authorList>
            <person name="Goeker M."/>
        </authorList>
    </citation>
    <scope>NUCLEOTIDE SEQUENCE [LARGE SCALE GENOMIC DNA]</scope>
    <source>
        <strain evidence="4 5">DSM 25350</strain>
    </source>
</reference>
<dbReference type="RefSeq" id="WP_109764050.1">
    <property type="nucleotide sequence ID" value="NZ_QGGU01000008.1"/>
</dbReference>
<comment type="caution">
    <text evidence="4">The sequence shown here is derived from an EMBL/GenBank/DDBJ whole genome shotgun (WGS) entry which is preliminary data.</text>
</comment>
<dbReference type="CDD" id="cd06558">
    <property type="entry name" value="crotonase-like"/>
    <property type="match status" value="1"/>
</dbReference>
<accession>A0A316FKM2</accession>
<proteinExistence type="predicted"/>
<sequence>MSQSNIIKSIDGAVVTLQFNRADKKNAITADMYQLLADGLNDANKDPSVKLVKIIGADNAFCAGNDLSDFLKNPPHEDDNPVWQFLFALDAFEKPLIAGVNGPAVGIGTTLLLHCDLVAASSSAVFALPFTALGLSPEAASSLLIPKQCGLKKATEWLMLGERFNAAEAEKFGLINCALETPEQVSEQIEKWQAKLLKLPFESVMATRKLLRQVDDGNVKARMTQEGDIFKRLLKSDAAQAAFQAFLNR</sequence>
<keyword evidence="5" id="KW-1185">Reference proteome</keyword>
<dbReference type="PANTHER" id="PTHR43684:SF1">
    <property type="entry name" value="ENOYL-COA DELTA ISOMERASE 2"/>
    <property type="match status" value="1"/>
</dbReference>
<evidence type="ECO:0000313" key="5">
    <source>
        <dbReference type="Proteomes" id="UP000245790"/>
    </source>
</evidence>
<dbReference type="Proteomes" id="UP000245790">
    <property type="component" value="Unassembled WGS sequence"/>
</dbReference>
<comment type="subcellular location">
    <subcellularLocation>
        <location evidence="1">Peroxisome</location>
    </subcellularLocation>
</comment>
<evidence type="ECO:0000313" key="4">
    <source>
        <dbReference type="EMBL" id="PWK49254.1"/>
    </source>
</evidence>
<organism evidence="4 5">
    <name type="scientific">Pleionea mediterranea</name>
    <dbReference type="NCBI Taxonomy" id="523701"/>
    <lineage>
        <taxon>Bacteria</taxon>
        <taxon>Pseudomonadati</taxon>
        <taxon>Pseudomonadota</taxon>
        <taxon>Gammaproteobacteria</taxon>
        <taxon>Oceanospirillales</taxon>
        <taxon>Pleioneaceae</taxon>
        <taxon>Pleionea</taxon>
    </lineage>
</organism>
<evidence type="ECO:0000256" key="2">
    <source>
        <dbReference type="ARBA" id="ARBA00023140"/>
    </source>
</evidence>
<dbReference type="PANTHER" id="PTHR43684">
    <property type="match status" value="1"/>
</dbReference>
<keyword evidence="2" id="KW-0576">Peroxisome</keyword>
<name>A0A316FKM2_9GAMM</name>
<evidence type="ECO:0000256" key="1">
    <source>
        <dbReference type="ARBA" id="ARBA00004275"/>
    </source>
</evidence>
<dbReference type="GO" id="GO:0004165">
    <property type="term" value="F:delta(3)-delta(2)-enoyl-CoA isomerase activity"/>
    <property type="evidence" value="ECO:0007669"/>
    <property type="project" value="UniProtKB-ARBA"/>
</dbReference>
<dbReference type="InterPro" id="IPR051053">
    <property type="entry name" value="ECH/Chromodomain_protein"/>
</dbReference>
<gene>
    <name evidence="4" type="ORF">C8D97_108164</name>
</gene>
<dbReference type="InterPro" id="IPR001753">
    <property type="entry name" value="Enoyl-CoA_hydra/iso"/>
</dbReference>
<dbReference type="Gene3D" id="3.90.226.10">
    <property type="entry name" value="2-enoyl-CoA Hydratase, Chain A, domain 1"/>
    <property type="match status" value="1"/>
</dbReference>
<dbReference type="OrthoDB" id="9797151at2"/>
<dbReference type="SUPFAM" id="SSF52096">
    <property type="entry name" value="ClpP/crotonase"/>
    <property type="match status" value="1"/>
</dbReference>
<dbReference type="Pfam" id="PF00378">
    <property type="entry name" value="ECH_1"/>
    <property type="match status" value="1"/>
</dbReference>
<dbReference type="InterPro" id="IPR029045">
    <property type="entry name" value="ClpP/crotonase-like_dom_sf"/>
</dbReference>
<protein>
    <submittedName>
        <fullName evidence="4">Enoyl-CoA hydratase/carnithine racemase</fullName>
    </submittedName>
</protein>
<dbReference type="AlphaFoldDB" id="A0A316FKM2"/>
<dbReference type="EMBL" id="QGGU01000008">
    <property type="protein sequence ID" value="PWK49254.1"/>
    <property type="molecule type" value="Genomic_DNA"/>
</dbReference>
<evidence type="ECO:0000256" key="3">
    <source>
        <dbReference type="ARBA" id="ARBA00023235"/>
    </source>
</evidence>
<keyword evidence="3" id="KW-0413">Isomerase</keyword>